<accession>A0ABV3SNN7</accession>
<organism evidence="6 7">
    <name type="scientific">Aquibium pacificus</name>
    <dbReference type="NCBI Taxonomy" id="3153579"/>
    <lineage>
        <taxon>Bacteria</taxon>
        <taxon>Pseudomonadati</taxon>
        <taxon>Pseudomonadota</taxon>
        <taxon>Alphaproteobacteria</taxon>
        <taxon>Hyphomicrobiales</taxon>
        <taxon>Phyllobacteriaceae</taxon>
        <taxon>Aquibium</taxon>
    </lineage>
</organism>
<keyword evidence="3 4" id="KW-0408">Iron</keyword>
<feature type="domain" description="Cytochrome c" evidence="5">
    <location>
        <begin position="18"/>
        <end position="99"/>
    </location>
</feature>
<dbReference type="Proteomes" id="UP001556692">
    <property type="component" value="Unassembled WGS sequence"/>
</dbReference>
<dbReference type="EMBL" id="JBDPGJ010000005">
    <property type="protein sequence ID" value="MEX0408403.1"/>
    <property type="molecule type" value="Genomic_DNA"/>
</dbReference>
<keyword evidence="1 4" id="KW-0349">Heme</keyword>
<proteinExistence type="predicted"/>
<dbReference type="Pfam" id="PF00034">
    <property type="entry name" value="Cytochrom_C"/>
    <property type="match status" value="1"/>
</dbReference>
<evidence type="ECO:0000313" key="6">
    <source>
        <dbReference type="EMBL" id="MEX0408403.1"/>
    </source>
</evidence>
<dbReference type="Gene3D" id="1.10.760.10">
    <property type="entry name" value="Cytochrome c-like domain"/>
    <property type="match status" value="1"/>
</dbReference>
<dbReference type="RefSeq" id="WP_367956269.1">
    <property type="nucleotide sequence ID" value="NZ_JBDPGJ010000005.1"/>
</dbReference>
<name>A0ABV3SNN7_9HYPH</name>
<evidence type="ECO:0000256" key="4">
    <source>
        <dbReference type="PROSITE-ProRule" id="PRU00433"/>
    </source>
</evidence>
<reference evidence="6 7" key="1">
    <citation type="submission" date="2024-05" db="EMBL/GenBank/DDBJ databases">
        <authorList>
            <person name="Jiang F."/>
        </authorList>
    </citation>
    <scope>NUCLEOTIDE SEQUENCE [LARGE SCALE GENOMIC DNA]</scope>
    <source>
        <strain evidence="6 7">LZ166</strain>
    </source>
</reference>
<keyword evidence="7" id="KW-1185">Reference proteome</keyword>
<keyword evidence="2 4" id="KW-0479">Metal-binding</keyword>
<dbReference type="PROSITE" id="PS51007">
    <property type="entry name" value="CYTC"/>
    <property type="match status" value="1"/>
</dbReference>
<dbReference type="SUPFAM" id="SSF46626">
    <property type="entry name" value="Cytochrome c"/>
    <property type="match status" value="1"/>
</dbReference>
<evidence type="ECO:0000313" key="7">
    <source>
        <dbReference type="Proteomes" id="UP001556692"/>
    </source>
</evidence>
<gene>
    <name evidence="6" type="ORF">ABGN05_22335</name>
</gene>
<evidence type="ECO:0000259" key="5">
    <source>
        <dbReference type="PROSITE" id="PS51007"/>
    </source>
</evidence>
<evidence type="ECO:0000256" key="1">
    <source>
        <dbReference type="ARBA" id="ARBA00022617"/>
    </source>
</evidence>
<sequence>MTPEGAALLEAEALTTEILSLDGDPTFGEYLGGACVTCHQTSGHSDGIPAIVGLPTDYTVQALVEYKLGLRENPVMRLMTERLSNEEIAALAEWLGTMDVD</sequence>
<comment type="caution">
    <text evidence="6">The sequence shown here is derived from an EMBL/GenBank/DDBJ whole genome shotgun (WGS) entry which is preliminary data.</text>
</comment>
<dbReference type="InterPro" id="IPR036909">
    <property type="entry name" value="Cyt_c-like_dom_sf"/>
</dbReference>
<evidence type="ECO:0000256" key="3">
    <source>
        <dbReference type="ARBA" id="ARBA00023004"/>
    </source>
</evidence>
<evidence type="ECO:0000256" key="2">
    <source>
        <dbReference type="ARBA" id="ARBA00022723"/>
    </source>
</evidence>
<dbReference type="InterPro" id="IPR009056">
    <property type="entry name" value="Cyt_c-like_dom"/>
</dbReference>
<protein>
    <submittedName>
        <fullName evidence="6">C-type cytochrome</fullName>
    </submittedName>
</protein>